<dbReference type="PANTHER" id="PTHR12203:SF107">
    <property type="entry name" value="GLYCOSYL TRANSFERASE CAP10 DOMAIN-CONTAINING PROTEIN"/>
    <property type="match status" value="1"/>
</dbReference>
<dbReference type="AlphaFoldDB" id="A0A6A6H3N9"/>
<sequence>MTFKYIIYKYRLKFIFTFLGLLLLGIAGIELWNAQRSHSRVLTLKRRSTPSQKPLTSSDTSISPDSTPSVIPYKSESSFSATKWEWKYERDADYRGLTKEQCQIAFPNNTYQIEDAVERLGGRKITEYDLGVADGRLCVRVMIYNQEMFIQAGGLQDDSYMAWRWEERIIGTLALIYDAVATAQPGTIPNSVFAWCSDDDTLRAHRRTVMGYNRHYAWEDQRDIWVIPDFGYWTWQKAMAESYRDLRRRLHHISDHMKWSDKIPQILWRGDPHVNKIRRDLMAITEDKEWANVGPCQQDECHVSMPNHCKFMFLAHTEGITYSGRLKFLQNCKSLIIAHQLNWIEHHTHLLKPDGPEQNYVLVERDWSDLEEKISYYTDHPEEAEAIAERSYNLFAKRYHTPAAIACYFRSLLNTWAEHQDFEPQLYRNGTDGKMELNGVPYELYIVGRNFIFEGSEDGRSIKHRS</sequence>
<dbReference type="EMBL" id="ML991814">
    <property type="protein sequence ID" value="KAF2232602.1"/>
    <property type="molecule type" value="Genomic_DNA"/>
</dbReference>
<evidence type="ECO:0000259" key="2">
    <source>
        <dbReference type="SMART" id="SM00672"/>
    </source>
</evidence>
<accession>A0A6A6H3N9</accession>
<protein>
    <recommendedName>
        <fullName evidence="2">Glycosyl transferase CAP10 domain-containing protein</fullName>
    </recommendedName>
</protein>
<dbReference type="Pfam" id="PF05686">
    <property type="entry name" value="Glyco_transf_90"/>
    <property type="match status" value="1"/>
</dbReference>
<dbReference type="OrthoDB" id="202415at2759"/>
<dbReference type="InterPro" id="IPR051091">
    <property type="entry name" value="O-Glucosyltr/Glycosyltrsf_90"/>
</dbReference>
<dbReference type="Proteomes" id="UP000800092">
    <property type="component" value="Unassembled WGS sequence"/>
</dbReference>
<organism evidence="3 4">
    <name type="scientific">Viridothelium virens</name>
    <name type="common">Speckled blister lichen</name>
    <name type="synonym">Trypethelium virens</name>
    <dbReference type="NCBI Taxonomy" id="1048519"/>
    <lineage>
        <taxon>Eukaryota</taxon>
        <taxon>Fungi</taxon>
        <taxon>Dikarya</taxon>
        <taxon>Ascomycota</taxon>
        <taxon>Pezizomycotina</taxon>
        <taxon>Dothideomycetes</taxon>
        <taxon>Dothideomycetes incertae sedis</taxon>
        <taxon>Trypetheliales</taxon>
        <taxon>Trypetheliaceae</taxon>
        <taxon>Viridothelium</taxon>
    </lineage>
</organism>
<keyword evidence="4" id="KW-1185">Reference proteome</keyword>
<gene>
    <name evidence="3" type="ORF">EV356DRAFT_578291</name>
</gene>
<evidence type="ECO:0000313" key="4">
    <source>
        <dbReference type="Proteomes" id="UP000800092"/>
    </source>
</evidence>
<evidence type="ECO:0000256" key="1">
    <source>
        <dbReference type="SAM" id="MobiDB-lite"/>
    </source>
</evidence>
<dbReference type="InterPro" id="IPR006598">
    <property type="entry name" value="CAP10"/>
</dbReference>
<name>A0A6A6H3N9_VIRVR</name>
<dbReference type="SMART" id="SM00672">
    <property type="entry name" value="CAP10"/>
    <property type="match status" value="1"/>
</dbReference>
<dbReference type="PANTHER" id="PTHR12203">
    <property type="entry name" value="KDEL LYS-ASP-GLU-LEU CONTAINING - RELATED"/>
    <property type="match status" value="1"/>
</dbReference>
<proteinExistence type="predicted"/>
<evidence type="ECO:0000313" key="3">
    <source>
        <dbReference type="EMBL" id="KAF2232602.1"/>
    </source>
</evidence>
<feature type="region of interest" description="Disordered" evidence="1">
    <location>
        <begin position="43"/>
        <end position="69"/>
    </location>
</feature>
<feature type="domain" description="Glycosyl transferase CAP10" evidence="2">
    <location>
        <begin position="187"/>
        <end position="423"/>
    </location>
</feature>
<reference evidence="3" key="1">
    <citation type="journal article" date="2020" name="Stud. Mycol.">
        <title>101 Dothideomycetes genomes: a test case for predicting lifestyles and emergence of pathogens.</title>
        <authorList>
            <person name="Haridas S."/>
            <person name="Albert R."/>
            <person name="Binder M."/>
            <person name="Bloem J."/>
            <person name="Labutti K."/>
            <person name="Salamov A."/>
            <person name="Andreopoulos B."/>
            <person name="Baker S."/>
            <person name="Barry K."/>
            <person name="Bills G."/>
            <person name="Bluhm B."/>
            <person name="Cannon C."/>
            <person name="Castanera R."/>
            <person name="Culley D."/>
            <person name="Daum C."/>
            <person name="Ezra D."/>
            <person name="Gonzalez J."/>
            <person name="Henrissat B."/>
            <person name="Kuo A."/>
            <person name="Liang C."/>
            <person name="Lipzen A."/>
            <person name="Lutzoni F."/>
            <person name="Magnuson J."/>
            <person name="Mondo S."/>
            <person name="Nolan M."/>
            <person name="Ohm R."/>
            <person name="Pangilinan J."/>
            <person name="Park H.-J."/>
            <person name="Ramirez L."/>
            <person name="Alfaro M."/>
            <person name="Sun H."/>
            <person name="Tritt A."/>
            <person name="Yoshinaga Y."/>
            <person name="Zwiers L.-H."/>
            <person name="Turgeon B."/>
            <person name="Goodwin S."/>
            <person name="Spatafora J."/>
            <person name="Crous P."/>
            <person name="Grigoriev I."/>
        </authorList>
    </citation>
    <scope>NUCLEOTIDE SEQUENCE</scope>
    <source>
        <strain evidence="3">Tuck. ex Michener</strain>
    </source>
</reference>
<feature type="compositionally biased region" description="Low complexity" evidence="1">
    <location>
        <begin position="56"/>
        <end position="69"/>
    </location>
</feature>